<comment type="caution">
    <text evidence="5">The sequence shown here is derived from an EMBL/GenBank/DDBJ whole genome shotgun (WGS) entry which is preliminary data.</text>
</comment>
<dbReference type="STRING" id="151549.A0A4C1TVT6"/>
<evidence type="ECO:0000256" key="1">
    <source>
        <dbReference type="ARBA" id="ARBA00022448"/>
    </source>
</evidence>
<evidence type="ECO:0000256" key="2">
    <source>
        <dbReference type="ARBA" id="ARBA00023065"/>
    </source>
</evidence>
<keyword evidence="2" id="KW-0406">Ion transport</keyword>
<dbReference type="GO" id="GO:0070679">
    <property type="term" value="F:inositol 1,4,5 trisphosphate binding"/>
    <property type="evidence" value="ECO:0007669"/>
    <property type="project" value="TreeGrafter"/>
</dbReference>
<protein>
    <submittedName>
        <fullName evidence="5">Transient receptor potential-gamma protein</fullName>
    </submittedName>
</protein>
<sequence>MNRGKAPGGSREELLGSSQEALRNSQHDLRNICERQLTPQEKTYLLHADRGDYVTVKRLIEQFGSKPDVLDINCVDPLNRSALIAAIENENIELIKLLLSSGILVKVSRKIGNSMRAIWSGYQGRRGRGAQCIRIGYANL</sequence>
<dbReference type="PANTHER" id="PTHR10117:SF51">
    <property type="entry name" value="TRANSIENT RECEPTOR POTENTIAL PROTEIN"/>
    <property type="match status" value="1"/>
</dbReference>
<keyword evidence="5" id="KW-0675">Receptor</keyword>
<proteinExistence type="predicted"/>
<dbReference type="InterPro" id="IPR002153">
    <property type="entry name" value="TRPC_channel"/>
</dbReference>
<dbReference type="EMBL" id="BGZK01000090">
    <property type="protein sequence ID" value="GBP17796.1"/>
    <property type="molecule type" value="Genomic_DNA"/>
</dbReference>
<reference evidence="5 6" key="1">
    <citation type="journal article" date="2019" name="Commun. Biol.">
        <title>The bagworm genome reveals a unique fibroin gene that provides high tensile strength.</title>
        <authorList>
            <person name="Kono N."/>
            <person name="Nakamura H."/>
            <person name="Ohtoshi R."/>
            <person name="Tomita M."/>
            <person name="Numata K."/>
            <person name="Arakawa K."/>
        </authorList>
    </citation>
    <scope>NUCLEOTIDE SEQUENCE [LARGE SCALE GENOMIC DNA]</scope>
</reference>
<evidence type="ECO:0000256" key="4">
    <source>
        <dbReference type="SAM" id="MobiDB-lite"/>
    </source>
</evidence>
<dbReference type="Gene3D" id="1.25.40.20">
    <property type="entry name" value="Ankyrin repeat-containing domain"/>
    <property type="match status" value="1"/>
</dbReference>
<dbReference type="GO" id="GO:0051480">
    <property type="term" value="P:regulation of cytosolic calcium ion concentration"/>
    <property type="evidence" value="ECO:0007669"/>
    <property type="project" value="TreeGrafter"/>
</dbReference>
<dbReference type="GO" id="GO:0015279">
    <property type="term" value="F:store-operated calcium channel activity"/>
    <property type="evidence" value="ECO:0007669"/>
    <property type="project" value="TreeGrafter"/>
</dbReference>
<keyword evidence="1" id="KW-0813">Transport</keyword>
<gene>
    <name evidence="5" type="primary">Trpgamma</name>
    <name evidence="5" type="ORF">EVAR_102655_1</name>
</gene>
<evidence type="ECO:0000313" key="6">
    <source>
        <dbReference type="Proteomes" id="UP000299102"/>
    </source>
</evidence>
<dbReference type="Proteomes" id="UP000299102">
    <property type="component" value="Unassembled WGS sequence"/>
</dbReference>
<feature type="region of interest" description="Disordered" evidence="4">
    <location>
        <begin position="1"/>
        <end position="20"/>
    </location>
</feature>
<dbReference type="InterPro" id="IPR036770">
    <property type="entry name" value="Ankyrin_rpt-contain_sf"/>
</dbReference>
<dbReference type="OrthoDB" id="2373987at2759"/>
<organism evidence="5 6">
    <name type="scientific">Eumeta variegata</name>
    <name type="common">Bagworm moth</name>
    <name type="synonym">Eumeta japonica</name>
    <dbReference type="NCBI Taxonomy" id="151549"/>
    <lineage>
        <taxon>Eukaryota</taxon>
        <taxon>Metazoa</taxon>
        <taxon>Ecdysozoa</taxon>
        <taxon>Arthropoda</taxon>
        <taxon>Hexapoda</taxon>
        <taxon>Insecta</taxon>
        <taxon>Pterygota</taxon>
        <taxon>Neoptera</taxon>
        <taxon>Endopterygota</taxon>
        <taxon>Lepidoptera</taxon>
        <taxon>Glossata</taxon>
        <taxon>Ditrysia</taxon>
        <taxon>Tineoidea</taxon>
        <taxon>Psychidae</taxon>
        <taxon>Oiketicinae</taxon>
        <taxon>Eumeta</taxon>
    </lineage>
</organism>
<dbReference type="GO" id="GO:0034703">
    <property type="term" value="C:cation channel complex"/>
    <property type="evidence" value="ECO:0007669"/>
    <property type="project" value="TreeGrafter"/>
</dbReference>
<evidence type="ECO:0000256" key="3">
    <source>
        <dbReference type="ARBA" id="ARBA00023303"/>
    </source>
</evidence>
<accession>A0A4C1TVT6</accession>
<dbReference type="SUPFAM" id="SSF48403">
    <property type="entry name" value="Ankyrin repeat"/>
    <property type="match status" value="1"/>
</dbReference>
<evidence type="ECO:0000313" key="5">
    <source>
        <dbReference type="EMBL" id="GBP17796.1"/>
    </source>
</evidence>
<name>A0A4C1TVT6_EUMVA</name>
<dbReference type="AlphaFoldDB" id="A0A4C1TVT6"/>
<keyword evidence="6" id="KW-1185">Reference proteome</keyword>
<dbReference type="PANTHER" id="PTHR10117">
    <property type="entry name" value="TRANSIENT RECEPTOR POTENTIAL CHANNEL"/>
    <property type="match status" value="1"/>
</dbReference>
<keyword evidence="3" id="KW-0407">Ion channel</keyword>
<dbReference type="GO" id="GO:0005886">
    <property type="term" value="C:plasma membrane"/>
    <property type="evidence" value="ECO:0007669"/>
    <property type="project" value="TreeGrafter"/>
</dbReference>